<dbReference type="Proteomes" id="UP000504621">
    <property type="component" value="Unplaced"/>
</dbReference>
<keyword evidence="2" id="KW-0547">Nucleotide-binding</keyword>
<dbReference type="Gene3D" id="1.20.5.4130">
    <property type="match status" value="1"/>
</dbReference>
<keyword evidence="1" id="KW-0677">Repeat</keyword>
<name>A0A6J1BBK3_9ROSI</name>
<organism evidence="5 6">
    <name type="scientific">Herrania umbratica</name>
    <dbReference type="NCBI Taxonomy" id="108875"/>
    <lineage>
        <taxon>Eukaryota</taxon>
        <taxon>Viridiplantae</taxon>
        <taxon>Streptophyta</taxon>
        <taxon>Embryophyta</taxon>
        <taxon>Tracheophyta</taxon>
        <taxon>Spermatophyta</taxon>
        <taxon>Magnoliopsida</taxon>
        <taxon>eudicotyledons</taxon>
        <taxon>Gunneridae</taxon>
        <taxon>Pentapetalae</taxon>
        <taxon>rosids</taxon>
        <taxon>malvids</taxon>
        <taxon>Malvales</taxon>
        <taxon>Malvaceae</taxon>
        <taxon>Byttnerioideae</taxon>
        <taxon>Herrania</taxon>
    </lineage>
</organism>
<gene>
    <name evidence="6" type="primary">LOC110425985</name>
</gene>
<dbReference type="GO" id="GO:0000166">
    <property type="term" value="F:nucleotide binding"/>
    <property type="evidence" value="ECO:0007669"/>
    <property type="project" value="UniProtKB-KW"/>
</dbReference>
<sequence length="130" mass="15263">MKEKQKSTIQLTFPHWVLARTATMFFFEALSTIREVIVSKFFNFLLHKLGSSNFLQFASEKQIHEGIHKLRKALQEIHAVLDDAEERQLKDQLVKIWLSNVQNLAYDVDDILDEFATKNFEMQFDGETSR</sequence>
<protein>
    <submittedName>
        <fullName evidence="6">Disease resistance protein RGA4</fullName>
    </submittedName>
</protein>
<evidence type="ECO:0000313" key="6">
    <source>
        <dbReference type="RefSeq" id="XP_021296746.1"/>
    </source>
</evidence>
<dbReference type="GO" id="GO:0006952">
    <property type="term" value="P:defense response"/>
    <property type="evidence" value="ECO:0007669"/>
    <property type="project" value="UniProtKB-KW"/>
</dbReference>
<feature type="domain" description="Disease resistance N-terminal" evidence="4">
    <location>
        <begin position="43"/>
        <end position="122"/>
    </location>
</feature>
<dbReference type="AlphaFoldDB" id="A0A6J1BBK3"/>
<dbReference type="RefSeq" id="XP_021296746.1">
    <property type="nucleotide sequence ID" value="XM_021441071.1"/>
</dbReference>
<dbReference type="Pfam" id="PF18052">
    <property type="entry name" value="Rx_N"/>
    <property type="match status" value="1"/>
</dbReference>
<dbReference type="OrthoDB" id="996578at2759"/>
<accession>A0A6J1BBK3</accession>
<evidence type="ECO:0000256" key="3">
    <source>
        <dbReference type="ARBA" id="ARBA00022821"/>
    </source>
</evidence>
<reference evidence="6" key="1">
    <citation type="submission" date="2025-08" db="UniProtKB">
        <authorList>
            <consortium name="RefSeq"/>
        </authorList>
    </citation>
    <scope>IDENTIFICATION</scope>
    <source>
        <tissue evidence="6">Leaf</tissue>
    </source>
</reference>
<keyword evidence="5" id="KW-1185">Reference proteome</keyword>
<evidence type="ECO:0000256" key="2">
    <source>
        <dbReference type="ARBA" id="ARBA00022741"/>
    </source>
</evidence>
<evidence type="ECO:0000259" key="4">
    <source>
        <dbReference type="Pfam" id="PF18052"/>
    </source>
</evidence>
<dbReference type="GeneID" id="110425985"/>
<proteinExistence type="predicted"/>
<dbReference type="InterPro" id="IPR041118">
    <property type="entry name" value="Rx_N"/>
</dbReference>
<evidence type="ECO:0000256" key="1">
    <source>
        <dbReference type="ARBA" id="ARBA00022737"/>
    </source>
</evidence>
<keyword evidence="3" id="KW-0611">Plant defense</keyword>
<evidence type="ECO:0000313" key="5">
    <source>
        <dbReference type="Proteomes" id="UP000504621"/>
    </source>
</evidence>